<reference evidence="2" key="1">
    <citation type="journal article" date="2014" name="Int. J. Syst. Evol. Microbiol.">
        <title>Complete genome of a new Firmicutes species belonging to the dominant human colonic microbiota ('Ruminococcus bicirculans') reveals two chromosomes and a selective capacity to utilize plant glucans.</title>
        <authorList>
            <consortium name="NISC Comparative Sequencing Program"/>
            <person name="Wegmann U."/>
            <person name="Louis P."/>
            <person name="Goesmann A."/>
            <person name="Henrissat B."/>
            <person name="Duncan S.H."/>
            <person name="Flint H.J."/>
        </authorList>
    </citation>
    <scope>NUCLEOTIDE SEQUENCE</scope>
    <source>
        <strain evidence="2">CGMCC 1.15287</strain>
    </source>
</reference>
<proteinExistence type="predicted"/>
<dbReference type="RefSeq" id="WP_183763588.1">
    <property type="nucleotide sequence ID" value="NZ_BMHZ01000001.1"/>
</dbReference>
<dbReference type="Proteomes" id="UP000642938">
    <property type="component" value="Unassembled WGS sequence"/>
</dbReference>
<dbReference type="EMBL" id="JACIEF010000002">
    <property type="protein sequence ID" value="MBB4108274.1"/>
    <property type="molecule type" value="Genomic_DNA"/>
</dbReference>
<dbReference type="AlphaFoldDB" id="A0A7W6P561"/>
<dbReference type="EMBL" id="BMHZ01000001">
    <property type="protein sequence ID" value="GGG93884.1"/>
    <property type="molecule type" value="Genomic_DNA"/>
</dbReference>
<organism evidence="3 4">
    <name type="scientific">Pedobacter zeae</name>
    <dbReference type="NCBI Taxonomy" id="1737356"/>
    <lineage>
        <taxon>Bacteria</taxon>
        <taxon>Pseudomonadati</taxon>
        <taxon>Bacteroidota</taxon>
        <taxon>Sphingobacteriia</taxon>
        <taxon>Sphingobacteriales</taxon>
        <taxon>Sphingobacteriaceae</taxon>
        <taxon>Pedobacter</taxon>
    </lineage>
</organism>
<sequence>MKTSLKIIALFAFIFCAQLSKAQVTIEKNGISIAPGTKISAEDKTAMNNILKQYDSSLYNVKSYGSRGRVLASTGKLTNIQTSGKLTAGVISGRAGKASMVAADCTLQITVCSGSNGTSAQNGSNATKVNQGSNVLQQRLIAQLTTVLSKYQ</sequence>
<reference evidence="5" key="2">
    <citation type="journal article" date="2019" name="Int. J. Syst. Evol. Microbiol.">
        <title>The Global Catalogue of Microorganisms (GCM) 10K type strain sequencing project: providing services to taxonomists for standard genome sequencing and annotation.</title>
        <authorList>
            <consortium name="The Broad Institute Genomics Platform"/>
            <consortium name="The Broad Institute Genome Sequencing Center for Infectious Disease"/>
            <person name="Wu L."/>
            <person name="Ma J."/>
        </authorList>
    </citation>
    <scope>NUCLEOTIDE SEQUENCE [LARGE SCALE GENOMIC DNA]</scope>
    <source>
        <strain evidence="5">CGMCC 1.15287</strain>
    </source>
</reference>
<accession>A0A7W6P561</accession>
<evidence type="ECO:0008006" key="6">
    <source>
        <dbReference type="Google" id="ProtNLM"/>
    </source>
</evidence>
<evidence type="ECO:0000313" key="2">
    <source>
        <dbReference type="EMBL" id="GGG93884.1"/>
    </source>
</evidence>
<evidence type="ECO:0000313" key="5">
    <source>
        <dbReference type="Proteomes" id="UP000642938"/>
    </source>
</evidence>
<gene>
    <name evidence="2" type="ORF">GCM10007422_03980</name>
    <name evidence="3" type="ORF">GGQ60_002255</name>
</gene>
<keyword evidence="5" id="KW-1185">Reference proteome</keyword>
<keyword evidence="1" id="KW-0732">Signal</keyword>
<feature type="signal peptide" evidence="1">
    <location>
        <begin position="1"/>
        <end position="22"/>
    </location>
</feature>
<evidence type="ECO:0000256" key="1">
    <source>
        <dbReference type="SAM" id="SignalP"/>
    </source>
</evidence>
<protein>
    <recommendedName>
        <fullName evidence="6">DUF4410 domain-containing protein</fullName>
    </recommendedName>
</protein>
<reference evidence="3 4" key="3">
    <citation type="submission" date="2020-08" db="EMBL/GenBank/DDBJ databases">
        <title>Genomic Encyclopedia of Type Strains, Phase IV (KMG-IV): sequencing the most valuable type-strain genomes for metagenomic binning, comparative biology and taxonomic classification.</title>
        <authorList>
            <person name="Goeker M."/>
        </authorList>
    </citation>
    <scope>NUCLEOTIDE SEQUENCE [LARGE SCALE GENOMIC DNA]</scope>
    <source>
        <strain evidence="3 4">DSM 100774</strain>
    </source>
</reference>
<evidence type="ECO:0000313" key="3">
    <source>
        <dbReference type="EMBL" id="MBB4108274.1"/>
    </source>
</evidence>
<evidence type="ECO:0000313" key="4">
    <source>
        <dbReference type="Proteomes" id="UP000532273"/>
    </source>
</evidence>
<name>A0A7W6P561_9SPHI</name>
<comment type="caution">
    <text evidence="3">The sequence shown here is derived from an EMBL/GenBank/DDBJ whole genome shotgun (WGS) entry which is preliminary data.</text>
</comment>
<dbReference type="Proteomes" id="UP000532273">
    <property type="component" value="Unassembled WGS sequence"/>
</dbReference>
<feature type="chain" id="PRO_5030585655" description="DUF4410 domain-containing protein" evidence="1">
    <location>
        <begin position="23"/>
        <end position="152"/>
    </location>
</feature>
<reference evidence="2" key="4">
    <citation type="submission" date="2024-05" db="EMBL/GenBank/DDBJ databases">
        <authorList>
            <person name="Sun Q."/>
            <person name="Zhou Y."/>
        </authorList>
    </citation>
    <scope>NUCLEOTIDE SEQUENCE</scope>
    <source>
        <strain evidence="2">CGMCC 1.15287</strain>
    </source>
</reference>